<dbReference type="PANTHER" id="PTHR30040:SF2">
    <property type="entry name" value="FAD:PROTEIN FMN TRANSFERASE"/>
    <property type="match status" value="1"/>
</dbReference>
<comment type="cofactor">
    <cofactor evidence="1">
        <name>Mg(2+)</name>
        <dbReference type="ChEBI" id="CHEBI:18420"/>
    </cofactor>
</comment>
<keyword evidence="7" id="KW-0274">FAD</keyword>
<evidence type="ECO:0000256" key="7">
    <source>
        <dbReference type="ARBA" id="ARBA00022827"/>
    </source>
</evidence>
<evidence type="ECO:0000256" key="3">
    <source>
        <dbReference type="ARBA" id="ARBA00016337"/>
    </source>
</evidence>
<name>A0ABQ1NWR2_9MICC</name>
<dbReference type="PANTHER" id="PTHR30040">
    <property type="entry name" value="THIAMINE BIOSYNTHESIS LIPOPROTEIN APBE"/>
    <property type="match status" value="1"/>
</dbReference>
<reference evidence="12" key="1">
    <citation type="journal article" date="2019" name="Int. J. Syst. Evol. Microbiol.">
        <title>The Global Catalogue of Microorganisms (GCM) 10K type strain sequencing project: providing services to taxonomists for standard genome sequencing and annotation.</title>
        <authorList>
            <consortium name="The Broad Institute Genomics Platform"/>
            <consortium name="The Broad Institute Genome Sequencing Center for Infectious Disease"/>
            <person name="Wu L."/>
            <person name="Ma J."/>
        </authorList>
    </citation>
    <scope>NUCLEOTIDE SEQUENCE [LARGE SCALE GENOMIC DNA]</scope>
    <source>
        <strain evidence="12">CGMCC 1.15480</strain>
    </source>
</reference>
<gene>
    <name evidence="11" type="primary">apbE</name>
    <name evidence="11" type="ORF">GCM10011512_11890</name>
</gene>
<dbReference type="Pfam" id="PF02424">
    <property type="entry name" value="ApbE"/>
    <property type="match status" value="1"/>
</dbReference>
<evidence type="ECO:0000256" key="9">
    <source>
        <dbReference type="ARBA" id="ARBA00031306"/>
    </source>
</evidence>
<accession>A0ABQ1NWR2</accession>
<evidence type="ECO:0000256" key="4">
    <source>
        <dbReference type="ARBA" id="ARBA00022630"/>
    </source>
</evidence>
<dbReference type="RefSeq" id="WP_188667367.1">
    <property type="nucleotide sequence ID" value="NZ_BMJI01000004.1"/>
</dbReference>
<protein>
    <recommendedName>
        <fullName evidence="3">FAD:protein FMN transferase</fullName>
        <ecNumber evidence="2">2.7.1.180</ecNumber>
    </recommendedName>
    <alternativeName>
        <fullName evidence="9">Flavin transferase</fullName>
    </alternativeName>
</protein>
<sequence length="329" mass="34532">MDAARTNPADDAGADAPHLGAARWEALGTTCAVHTTDPAAVVEARHLVTAQLTELDVACSRFRDDSELTRLPHGRWVEVSPVLFAVIEAARTTAQRTGGLVDPTIATAMDAAGYDRDLAAVRGRLPEHHDPAPAPGWFRVMTDPATGQVLLPHRVDLDLGASAKAWAADRAATTAAARLSCGVLVNLGGDLRAAGPAPDDGWQLTVDDGRRDPRPAVTIRSGGLASSSTTRRTWWTRSSDGGLRRRHHILDPRTGGPTPGTWCLVSATAPTCEAANAATTAAVVLGRDAPAWLEERSIPARLAGRGTDGERRIVTTAGWPVDDTVAAAS</sequence>
<evidence type="ECO:0000256" key="8">
    <source>
        <dbReference type="ARBA" id="ARBA00022842"/>
    </source>
</evidence>
<keyword evidence="12" id="KW-1185">Reference proteome</keyword>
<evidence type="ECO:0000256" key="1">
    <source>
        <dbReference type="ARBA" id="ARBA00001946"/>
    </source>
</evidence>
<comment type="caution">
    <text evidence="11">The sequence shown here is derived from an EMBL/GenBank/DDBJ whole genome shotgun (WGS) entry which is preliminary data.</text>
</comment>
<proteinExistence type="predicted"/>
<dbReference type="Gene3D" id="3.10.520.10">
    <property type="entry name" value="ApbE-like domains"/>
    <property type="match status" value="1"/>
</dbReference>
<evidence type="ECO:0000256" key="2">
    <source>
        <dbReference type="ARBA" id="ARBA00011955"/>
    </source>
</evidence>
<evidence type="ECO:0000313" key="11">
    <source>
        <dbReference type="EMBL" id="GGC86621.1"/>
    </source>
</evidence>
<evidence type="ECO:0000256" key="5">
    <source>
        <dbReference type="ARBA" id="ARBA00022679"/>
    </source>
</evidence>
<keyword evidence="4" id="KW-0285">Flavoprotein</keyword>
<dbReference type="EC" id="2.7.1.180" evidence="2"/>
<comment type="catalytic activity">
    <reaction evidence="10">
        <text>L-threonyl-[protein] + FAD = FMN-L-threonyl-[protein] + AMP + H(+)</text>
        <dbReference type="Rhea" id="RHEA:36847"/>
        <dbReference type="Rhea" id="RHEA-COMP:11060"/>
        <dbReference type="Rhea" id="RHEA-COMP:11061"/>
        <dbReference type="ChEBI" id="CHEBI:15378"/>
        <dbReference type="ChEBI" id="CHEBI:30013"/>
        <dbReference type="ChEBI" id="CHEBI:57692"/>
        <dbReference type="ChEBI" id="CHEBI:74257"/>
        <dbReference type="ChEBI" id="CHEBI:456215"/>
        <dbReference type="EC" id="2.7.1.180"/>
    </reaction>
</comment>
<keyword evidence="8" id="KW-0460">Magnesium</keyword>
<organism evidence="11 12">
    <name type="scientific">Tersicoccus solisilvae</name>
    <dbReference type="NCBI Taxonomy" id="1882339"/>
    <lineage>
        <taxon>Bacteria</taxon>
        <taxon>Bacillati</taxon>
        <taxon>Actinomycetota</taxon>
        <taxon>Actinomycetes</taxon>
        <taxon>Micrococcales</taxon>
        <taxon>Micrococcaceae</taxon>
        <taxon>Tersicoccus</taxon>
    </lineage>
</organism>
<dbReference type="EMBL" id="BMJI01000004">
    <property type="protein sequence ID" value="GGC86621.1"/>
    <property type="molecule type" value="Genomic_DNA"/>
</dbReference>
<dbReference type="SUPFAM" id="SSF143631">
    <property type="entry name" value="ApbE-like"/>
    <property type="match status" value="1"/>
</dbReference>
<dbReference type="Proteomes" id="UP000597761">
    <property type="component" value="Unassembled WGS sequence"/>
</dbReference>
<keyword evidence="6" id="KW-0479">Metal-binding</keyword>
<evidence type="ECO:0000256" key="6">
    <source>
        <dbReference type="ARBA" id="ARBA00022723"/>
    </source>
</evidence>
<dbReference type="InterPro" id="IPR003374">
    <property type="entry name" value="ApbE-like_sf"/>
</dbReference>
<keyword evidence="5 11" id="KW-0808">Transferase</keyword>
<evidence type="ECO:0000313" key="12">
    <source>
        <dbReference type="Proteomes" id="UP000597761"/>
    </source>
</evidence>
<evidence type="ECO:0000256" key="10">
    <source>
        <dbReference type="ARBA" id="ARBA00048540"/>
    </source>
</evidence>
<dbReference type="InterPro" id="IPR024932">
    <property type="entry name" value="ApbE"/>
</dbReference>
<dbReference type="GO" id="GO:0016740">
    <property type="term" value="F:transferase activity"/>
    <property type="evidence" value="ECO:0007669"/>
    <property type="project" value="UniProtKB-KW"/>
</dbReference>